<sequence length="300" mass="32826">MPITAEQVRNLSTGLSAAYQKGLGTVKPLHGAIATILSSSTSAEDYGFLGDWPEIKEWLGDRQLAKLAEHGYTIKNKKFEASITVERDKVEDDQIGQYGLMAESIGQDVAVFPDKMVFSLLAAGFTTTCYDGQYFFDTDHPMAGGTASNIIANGNDSGGTPIPDGEAWFLLDCSRPLKPLVYQKRREFEFKSLDDMDSDHVVLNDEFIYATDGRGNSGFGFWQMAVGSKAPLTKENLNKARALLRSFTRDNGTPLGTKATHLVVGGDNEAASEELMMSNQIAGTTNTLYKKFDLLVSEYL</sequence>
<evidence type="ECO:0000313" key="3">
    <source>
        <dbReference type="Proteomes" id="UP000182660"/>
    </source>
</evidence>
<organism evidence="2 3">
    <name type="scientific">Moritella viscosa</name>
    <dbReference type="NCBI Taxonomy" id="80854"/>
    <lineage>
        <taxon>Bacteria</taxon>
        <taxon>Pseudomonadati</taxon>
        <taxon>Pseudomonadota</taxon>
        <taxon>Gammaproteobacteria</taxon>
        <taxon>Alteromonadales</taxon>
        <taxon>Moritellaceae</taxon>
        <taxon>Moritella</taxon>
    </lineage>
</organism>
<accession>A0ABY1H8L4</accession>
<reference evidence="2 3" key="1">
    <citation type="submission" date="2016-11" db="EMBL/GenBank/DDBJ databases">
        <authorList>
            <person name="Klemetsen T."/>
        </authorList>
    </citation>
    <scope>NUCLEOTIDE SEQUENCE [LARGE SCALE GENOMIC DNA]</scope>
    <source>
        <strain evidence="2">MT 2528</strain>
    </source>
</reference>
<dbReference type="Proteomes" id="UP000182660">
    <property type="component" value="Unassembled WGS sequence"/>
</dbReference>
<dbReference type="Pfam" id="PF10124">
    <property type="entry name" value="Mu-like_gpT"/>
    <property type="match status" value="1"/>
</dbReference>
<evidence type="ECO:0000259" key="1">
    <source>
        <dbReference type="Pfam" id="PF10124"/>
    </source>
</evidence>
<feature type="domain" description="Bacteriophage Mu GpT" evidence="1">
    <location>
        <begin position="9"/>
        <end position="300"/>
    </location>
</feature>
<evidence type="ECO:0000313" key="2">
    <source>
        <dbReference type="EMBL" id="SGY85103.1"/>
    </source>
</evidence>
<name>A0ABY1H8L4_9GAMM</name>
<dbReference type="RefSeq" id="WP_075471103.1">
    <property type="nucleotide sequence ID" value="NZ_CAWQZC010000101.1"/>
</dbReference>
<dbReference type="GeneID" id="61294454"/>
<gene>
    <name evidence="2" type="ORF">MT2528_0785</name>
</gene>
<dbReference type="EMBL" id="FPLJ01000022">
    <property type="protein sequence ID" value="SGY85103.1"/>
    <property type="molecule type" value="Genomic_DNA"/>
</dbReference>
<keyword evidence="3" id="KW-1185">Reference proteome</keyword>
<dbReference type="InterPro" id="IPR018774">
    <property type="entry name" value="Phage_Mu_GpT"/>
</dbReference>
<comment type="caution">
    <text evidence="2">The sequence shown here is derived from an EMBL/GenBank/DDBJ whole genome shotgun (WGS) entry which is preliminary data.</text>
</comment>
<proteinExistence type="predicted"/>
<protein>
    <submittedName>
        <fullName evidence="2">Major head subunit</fullName>
    </submittedName>
</protein>